<dbReference type="EMBL" id="CM039437">
    <property type="protein sequence ID" value="KAI4307949.1"/>
    <property type="molecule type" value="Genomic_DNA"/>
</dbReference>
<organism evidence="1 2">
    <name type="scientific">Bauhinia variegata</name>
    <name type="common">Purple orchid tree</name>
    <name type="synonym">Phanera variegata</name>
    <dbReference type="NCBI Taxonomy" id="167791"/>
    <lineage>
        <taxon>Eukaryota</taxon>
        <taxon>Viridiplantae</taxon>
        <taxon>Streptophyta</taxon>
        <taxon>Embryophyta</taxon>
        <taxon>Tracheophyta</taxon>
        <taxon>Spermatophyta</taxon>
        <taxon>Magnoliopsida</taxon>
        <taxon>eudicotyledons</taxon>
        <taxon>Gunneridae</taxon>
        <taxon>Pentapetalae</taxon>
        <taxon>rosids</taxon>
        <taxon>fabids</taxon>
        <taxon>Fabales</taxon>
        <taxon>Fabaceae</taxon>
        <taxon>Cercidoideae</taxon>
        <taxon>Cercideae</taxon>
        <taxon>Bauhiniinae</taxon>
        <taxon>Bauhinia</taxon>
    </lineage>
</organism>
<proteinExistence type="predicted"/>
<keyword evidence="2" id="KW-1185">Reference proteome</keyword>
<reference evidence="1 2" key="1">
    <citation type="journal article" date="2022" name="DNA Res.">
        <title>Chromosomal-level genome assembly of the orchid tree Bauhinia variegata (Leguminosae; Cercidoideae) supports the allotetraploid origin hypothesis of Bauhinia.</title>
        <authorList>
            <person name="Zhong Y."/>
            <person name="Chen Y."/>
            <person name="Zheng D."/>
            <person name="Pang J."/>
            <person name="Liu Y."/>
            <person name="Luo S."/>
            <person name="Meng S."/>
            <person name="Qian L."/>
            <person name="Wei D."/>
            <person name="Dai S."/>
            <person name="Zhou R."/>
        </authorList>
    </citation>
    <scope>NUCLEOTIDE SEQUENCE [LARGE SCALE GENOMIC DNA]</scope>
    <source>
        <strain evidence="1">BV-YZ2020</strain>
    </source>
</reference>
<comment type="caution">
    <text evidence="1">The sequence shown here is derived from an EMBL/GenBank/DDBJ whole genome shotgun (WGS) entry which is preliminary data.</text>
</comment>
<name>A0ACB9LFL2_BAUVA</name>
<gene>
    <name evidence="1" type="ORF">L6164_031073</name>
</gene>
<protein>
    <submittedName>
        <fullName evidence="1">Uncharacterized protein</fullName>
    </submittedName>
</protein>
<sequence>MAASVYGDRSAFYDCTFQGVQDTLWDVNGRHYFHKCNIQGQVDFIWGNGQSIYELILISNVYEALGCVDLRATTIAVSQSGRPGTFKTIQSAIDSVPSKNNRWVRVLIPAGVYREKVQIPIDKPCIFLQGAGSKSTIIEWGDFANATLTASASDFGAKTITFRNTYNLPPTSAEDEIKYGLERRPANAASVYGDRSAFFNCIFQGVQDTLWDADGRHFFHKCNIQGEVDFIWGNGQSIYEQCVNQYVENSHGFTSYITAQGREFMTETSGFVFKECKITGNGKAYLGRAYRAFSRVIIANSVLTNVVYPVGWYAWDHVGHEANLTYVEEGNTG</sequence>
<dbReference type="Proteomes" id="UP000828941">
    <property type="component" value="Chromosome 12"/>
</dbReference>
<evidence type="ECO:0000313" key="1">
    <source>
        <dbReference type="EMBL" id="KAI4307949.1"/>
    </source>
</evidence>
<accession>A0ACB9LFL2</accession>
<evidence type="ECO:0000313" key="2">
    <source>
        <dbReference type="Proteomes" id="UP000828941"/>
    </source>
</evidence>